<dbReference type="Proteomes" id="UP000198964">
    <property type="component" value="Unassembled WGS sequence"/>
</dbReference>
<keyword evidence="10" id="KW-1185">Reference proteome</keyword>
<proteinExistence type="inferred from homology"/>
<dbReference type="GO" id="GO:0016787">
    <property type="term" value="F:hydrolase activity"/>
    <property type="evidence" value="ECO:0007669"/>
    <property type="project" value="UniProtKB-KW"/>
</dbReference>
<sequence length="298" mass="33484">MSIPLHLVTGFLGSGKTSFLKHFLKSFEGKGKIAVIQNEFSEVNVDGPELRETVSYDLLEINNGSVFCVCLLGAFIDSLADFIKNKQPDLIIMEASGLSDPIGVGQIFQAQKLKGTVFLEHVWCLVDACNYNRIPALKLRMNHQLRTADTIIINKVDLAKLKLDEVITQVQEINPFARLLQGEYGKVSLDGLKKALSFYLAEDKSLGRPDIASGVIRSSREISLVRLKQFLQEMKKDCIRTKGFVKIEGGRMVFVQGVFDEFRIEEHRHFVGPAELVMIGNFDRTKNLQIVFDEYVGI</sequence>
<dbReference type="InterPro" id="IPR051316">
    <property type="entry name" value="Zinc-reg_GTPase_activator"/>
</dbReference>
<dbReference type="AlphaFoldDB" id="A0A1I2JZW5"/>
<protein>
    <submittedName>
        <fullName evidence="9">GTPase, G3E family</fullName>
    </submittedName>
</protein>
<dbReference type="Pfam" id="PF07683">
    <property type="entry name" value="CobW_C"/>
    <property type="match status" value="1"/>
</dbReference>
<evidence type="ECO:0000256" key="1">
    <source>
        <dbReference type="ARBA" id="ARBA00022741"/>
    </source>
</evidence>
<dbReference type="PANTHER" id="PTHR13748:SF62">
    <property type="entry name" value="COBW DOMAIN-CONTAINING PROTEIN"/>
    <property type="match status" value="1"/>
</dbReference>
<feature type="domain" description="CobW C-terminal" evidence="8">
    <location>
        <begin position="211"/>
        <end position="283"/>
    </location>
</feature>
<dbReference type="Pfam" id="PF02492">
    <property type="entry name" value="cobW"/>
    <property type="match status" value="1"/>
</dbReference>
<keyword evidence="1" id="KW-0547">Nucleotide-binding</keyword>
<evidence type="ECO:0000259" key="8">
    <source>
        <dbReference type="Pfam" id="PF07683"/>
    </source>
</evidence>
<dbReference type="SUPFAM" id="SSF90002">
    <property type="entry name" value="Hypothetical protein YjiA, C-terminal domain"/>
    <property type="match status" value="1"/>
</dbReference>
<keyword evidence="3" id="KW-0143">Chaperone</keyword>
<evidence type="ECO:0000256" key="2">
    <source>
        <dbReference type="ARBA" id="ARBA00022801"/>
    </source>
</evidence>
<dbReference type="Gene3D" id="3.40.50.300">
    <property type="entry name" value="P-loop containing nucleotide triphosphate hydrolases"/>
    <property type="match status" value="1"/>
</dbReference>
<dbReference type="PANTHER" id="PTHR13748">
    <property type="entry name" value="COBW-RELATED"/>
    <property type="match status" value="1"/>
</dbReference>
<comment type="catalytic activity">
    <reaction evidence="6">
        <text>GTP + H2O = GDP + phosphate + H(+)</text>
        <dbReference type="Rhea" id="RHEA:19669"/>
        <dbReference type="ChEBI" id="CHEBI:15377"/>
        <dbReference type="ChEBI" id="CHEBI:15378"/>
        <dbReference type="ChEBI" id="CHEBI:37565"/>
        <dbReference type="ChEBI" id="CHEBI:43474"/>
        <dbReference type="ChEBI" id="CHEBI:58189"/>
    </reaction>
    <physiologicalReaction direction="left-to-right" evidence="6">
        <dbReference type="Rhea" id="RHEA:19670"/>
    </physiologicalReaction>
</comment>
<reference evidence="9 10" key="1">
    <citation type="submission" date="2016-10" db="EMBL/GenBank/DDBJ databases">
        <authorList>
            <person name="de Groot N.N."/>
        </authorList>
    </citation>
    <scope>NUCLEOTIDE SEQUENCE [LARGE SCALE GENOMIC DNA]</scope>
    <source>
        <strain evidence="9 10">CGMCC 1.9156</strain>
    </source>
</reference>
<accession>A0A1I2JZW5</accession>
<evidence type="ECO:0000256" key="4">
    <source>
        <dbReference type="ARBA" id="ARBA00034320"/>
    </source>
</evidence>
<evidence type="ECO:0000313" key="10">
    <source>
        <dbReference type="Proteomes" id="UP000198964"/>
    </source>
</evidence>
<evidence type="ECO:0000256" key="5">
    <source>
        <dbReference type="ARBA" id="ARBA00045658"/>
    </source>
</evidence>
<organism evidence="9 10">
    <name type="scientific">Sunxiuqinia elliptica</name>
    <dbReference type="NCBI Taxonomy" id="655355"/>
    <lineage>
        <taxon>Bacteria</taxon>
        <taxon>Pseudomonadati</taxon>
        <taxon>Bacteroidota</taxon>
        <taxon>Bacteroidia</taxon>
        <taxon>Marinilabiliales</taxon>
        <taxon>Prolixibacteraceae</taxon>
        <taxon>Sunxiuqinia</taxon>
    </lineage>
</organism>
<dbReference type="GO" id="GO:0005737">
    <property type="term" value="C:cytoplasm"/>
    <property type="evidence" value="ECO:0007669"/>
    <property type="project" value="TreeGrafter"/>
</dbReference>
<evidence type="ECO:0000259" key="7">
    <source>
        <dbReference type="Pfam" id="PF02492"/>
    </source>
</evidence>
<evidence type="ECO:0000256" key="6">
    <source>
        <dbReference type="ARBA" id="ARBA00049117"/>
    </source>
</evidence>
<dbReference type="RefSeq" id="WP_093920879.1">
    <property type="nucleotide sequence ID" value="NZ_FONW01000010.1"/>
</dbReference>
<dbReference type="SUPFAM" id="SSF52540">
    <property type="entry name" value="P-loop containing nucleoside triphosphate hydrolases"/>
    <property type="match status" value="1"/>
</dbReference>
<dbReference type="STRING" id="655355.SAMN05216283_1106"/>
<comment type="similarity">
    <text evidence="4">Belongs to the SIMIBI class G3E GTPase family. ZNG1 subfamily.</text>
</comment>
<feature type="domain" description="CobW/HypB/UreG nucleotide-binding" evidence="7">
    <location>
        <begin position="5"/>
        <end position="179"/>
    </location>
</feature>
<dbReference type="InterPro" id="IPR027417">
    <property type="entry name" value="P-loop_NTPase"/>
</dbReference>
<name>A0A1I2JZW5_9BACT</name>
<evidence type="ECO:0000256" key="3">
    <source>
        <dbReference type="ARBA" id="ARBA00023186"/>
    </source>
</evidence>
<evidence type="ECO:0000313" key="9">
    <source>
        <dbReference type="EMBL" id="SFF58487.1"/>
    </source>
</evidence>
<dbReference type="GO" id="GO:0000166">
    <property type="term" value="F:nucleotide binding"/>
    <property type="evidence" value="ECO:0007669"/>
    <property type="project" value="UniProtKB-KW"/>
</dbReference>
<keyword evidence="2" id="KW-0378">Hydrolase</keyword>
<dbReference type="InterPro" id="IPR036627">
    <property type="entry name" value="CobW-likC_sf"/>
</dbReference>
<dbReference type="Gene3D" id="3.30.1220.10">
    <property type="entry name" value="CobW-like, C-terminal domain"/>
    <property type="match status" value="1"/>
</dbReference>
<dbReference type="InterPro" id="IPR003495">
    <property type="entry name" value="CobW/HypB/UreG_nucleotide-bd"/>
</dbReference>
<comment type="function">
    <text evidence="5">Zinc chaperone that directly transfers zinc cofactor to target proteins, thereby activating them. Zinc is transferred from the CXCC motif in the GTPase domain to the zinc binding site in target proteins in a process requiring GTP hydrolysis.</text>
</comment>
<gene>
    <name evidence="9" type="ORF">SAMN05216283_1106</name>
</gene>
<dbReference type="InterPro" id="IPR011629">
    <property type="entry name" value="CobW-like_C"/>
</dbReference>
<dbReference type="CDD" id="cd03112">
    <property type="entry name" value="CobW-like"/>
    <property type="match status" value="1"/>
</dbReference>
<dbReference type="EMBL" id="FONW01000010">
    <property type="protein sequence ID" value="SFF58487.1"/>
    <property type="molecule type" value="Genomic_DNA"/>
</dbReference>